<evidence type="ECO:0000313" key="2">
    <source>
        <dbReference type="Proteomes" id="UP000763557"/>
    </source>
</evidence>
<dbReference type="EMBL" id="JAAATY010000005">
    <property type="protein sequence ID" value="NRN65087.1"/>
    <property type="molecule type" value="Genomic_DNA"/>
</dbReference>
<dbReference type="InterPro" id="IPR015018">
    <property type="entry name" value="DUF1905"/>
</dbReference>
<dbReference type="Proteomes" id="UP000763557">
    <property type="component" value="Unassembled WGS sequence"/>
</dbReference>
<proteinExistence type="predicted"/>
<accession>A0ABX2F2D3</accession>
<gene>
    <name evidence="1" type="ORF">GC106_22970</name>
</gene>
<dbReference type="Pfam" id="PF08922">
    <property type="entry name" value="DUF1905"/>
    <property type="match status" value="1"/>
</dbReference>
<keyword evidence="2" id="KW-1185">Reference proteome</keyword>
<protein>
    <recommendedName>
        <fullName evidence="3">DUF1905 domain-containing protein</fullName>
    </recommendedName>
</protein>
<sequence>MSDPCAMLPGMGFLFDAELWMWDARRGDSWTFVSLPVDVSEEIRDMSTGPRRGFGSVRVRVTVGGSTWQTSIFPSKEGHYVLPVKRAVRKSEGLDVGDKATVDLDVL</sequence>
<dbReference type="Gene3D" id="2.40.30.100">
    <property type="entry name" value="AF2212/PG0164-like"/>
    <property type="match status" value="1"/>
</dbReference>
<name>A0ABX2F2D3_9PSEU</name>
<comment type="caution">
    <text evidence="1">The sequence shown here is derived from an EMBL/GenBank/DDBJ whole genome shotgun (WGS) entry which is preliminary data.</text>
</comment>
<dbReference type="SUPFAM" id="SSF141694">
    <property type="entry name" value="AF2212/PG0164-like"/>
    <property type="match status" value="1"/>
</dbReference>
<dbReference type="InterPro" id="IPR037079">
    <property type="entry name" value="AF2212/PG0164-like_sf"/>
</dbReference>
<organism evidence="1 2">
    <name type="scientific">Kibdelosporangium persicum</name>
    <dbReference type="NCBI Taxonomy" id="2698649"/>
    <lineage>
        <taxon>Bacteria</taxon>
        <taxon>Bacillati</taxon>
        <taxon>Actinomycetota</taxon>
        <taxon>Actinomycetes</taxon>
        <taxon>Pseudonocardiales</taxon>
        <taxon>Pseudonocardiaceae</taxon>
        <taxon>Kibdelosporangium</taxon>
    </lineage>
</organism>
<reference evidence="1 2" key="1">
    <citation type="submission" date="2020-01" db="EMBL/GenBank/DDBJ databases">
        <title>Kibdelosporangium persica a novel Actinomycetes from a hot desert in Iran.</title>
        <authorList>
            <person name="Safaei N."/>
            <person name="Zaburannyi N."/>
            <person name="Mueller R."/>
            <person name="Wink J."/>
        </authorList>
    </citation>
    <scope>NUCLEOTIDE SEQUENCE [LARGE SCALE GENOMIC DNA]</scope>
    <source>
        <strain evidence="1 2">4NS15</strain>
    </source>
</reference>
<evidence type="ECO:0000313" key="1">
    <source>
        <dbReference type="EMBL" id="NRN65087.1"/>
    </source>
</evidence>
<evidence type="ECO:0008006" key="3">
    <source>
        <dbReference type="Google" id="ProtNLM"/>
    </source>
</evidence>